<protein>
    <submittedName>
        <fullName evidence="1">Uncharacterized protein</fullName>
    </submittedName>
</protein>
<comment type="caution">
    <text evidence="1">The sequence shown here is derived from an EMBL/GenBank/DDBJ whole genome shotgun (WGS) entry which is preliminary data.</text>
</comment>
<evidence type="ECO:0000313" key="2">
    <source>
        <dbReference type="Proteomes" id="UP001060085"/>
    </source>
</evidence>
<name>A0ACC0BVF6_CATRO</name>
<dbReference type="Proteomes" id="UP001060085">
    <property type="component" value="Linkage Group LG02"/>
</dbReference>
<dbReference type="EMBL" id="CM044702">
    <property type="protein sequence ID" value="KAI5676670.1"/>
    <property type="molecule type" value="Genomic_DNA"/>
</dbReference>
<proteinExistence type="predicted"/>
<sequence length="174" mass="20345">MSKLRYIDRESSLMPVIEELFSTAYHMLCRRHIDQNVLAKLTEMIKDEEVAPQFVNGSWHKLRNKIDEQENLRKLDVLKTKLHNRPDLLHYLLNTWLNLLAHKFVRVWTGQVLQFGVETTKRVASEHSDQIGTQGRVISVFTVHFTSNHVQENSVGYGNCSQKLCAIWKSFRIL</sequence>
<gene>
    <name evidence="1" type="ORF">M9H77_07620</name>
</gene>
<keyword evidence="2" id="KW-1185">Reference proteome</keyword>
<accession>A0ACC0BVF6</accession>
<organism evidence="1 2">
    <name type="scientific">Catharanthus roseus</name>
    <name type="common">Madagascar periwinkle</name>
    <name type="synonym">Vinca rosea</name>
    <dbReference type="NCBI Taxonomy" id="4058"/>
    <lineage>
        <taxon>Eukaryota</taxon>
        <taxon>Viridiplantae</taxon>
        <taxon>Streptophyta</taxon>
        <taxon>Embryophyta</taxon>
        <taxon>Tracheophyta</taxon>
        <taxon>Spermatophyta</taxon>
        <taxon>Magnoliopsida</taxon>
        <taxon>eudicotyledons</taxon>
        <taxon>Gunneridae</taxon>
        <taxon>Pentapetalae</taxon>
        <taxon>asterids</taxon>
        <taxon>lamiids</taxon>
        <taxon>Gentianales</taxon>
        <taxon>Apocynaceae</taxon>
        <taxon>Rauvolfioideae</taxon>
        <taxon>Vinceae</taxon>
        <taxon>Catharanthinae</taxon>
        <taxon>Catharanthus</taxon>
    </lineage>
</organism>
<evidence type="ECO:0000313" key="1">
    <source>
        <dbReference type="EMBL" id="KAI5676670.1"/>
    </source>
</evidence>
<reference evidence="2" key="1">
    <citation type="journal article" date="2023" name="Nat. Plants">
        <title>Single-cell RNA sequencing provides a high-resolution roadmap for understanding the multicellular compartmentation of specialized metabolism.</title>
        <authorList>
            <person name="Sun S."/>
            <person name="Shen X."/>
            <person name="Li Y."/>
            <person name="Li Y."/>
            <person name="Wang S."/>
            <person name="Li R."/>
            <person name="Zhang H."/>
            <person name="Shen G."/>
            <person name="Guo B."/>
            <person name="Wei J."/>
            <person name="Xu J."/>
            <person name="St-Pierre B."/>
            <person name="Chen S."/>
            <person name="Sun C."/>
        </authorList>
    </citation>
    <scope>NUCLEOTIDE SEQUENCE [LARGE SCALE GENOMIC DNA]</scope>
</reference>